<proteinExistence type="predicted"/>
<sequence length="94" mass="10615">MTLTNNISCAHQEMTRFSFQALPLIRSTSGHTSSSSSNLNSLLRHYLHPLLPVQRCKKSKQLIKRYMLEDSKNALTFISGPFESAEQHPVSTKP</sequence>
<name>A0A4Y2KGT8_ARAVE</name>
<evidence type="ECO:0000313" key="1">
    <source>
        <dbReference type="EMBL" id="GBN01162.1"/>
    </source>
</evidence>
<dbReference type="AlphaFoldDB" id="A0A4Y2KGT8"/>
<organism evidence="1 2">
    <name type="scientific">Araneus ventricosus</name>
    <name type="common">Orbweaver spider</name>
    <name type="synonym">Epeira ventricosa</name>
    <dbReference type="NCBI Taxonomy" id="182803"/>
    <lineage>
        <taxon>Eukaryota</taxon>
        <taxon>Metazoa</taxon>
        <taxon>Ecdysozoa</taxon>
        <taxon>Arthropoda</taxon>
        <taxon>Chelicerata</taxon>
        <taxon>Arachnida</taxon>
        <taxon>Araneae</taxon>
        <taxon>Araneomorphae</taxon>
        <taxon>Entelegynae</taxon>
        <taxon>Araneoidea</taxon>
        <taxon>Araneidae</taxon>
        <taxon>Araneus</taxon>
    </lineage>
</organism>
<keyword evidence="2" id="KW-1185">Reference proteome</keyword>
<evidence type="ECO:0000313" key="2">
    <source>
        <dbReference type="Proteomes" id="UP000499080"/>
    </source>
</evidence>
<gene>
    <name evidence="1" type="ORF">AVEN_74690_1</name>
</gene>
<reference evidence="1 2" key="1">
    <citation type="journal article" date="2019" name="Sci. Rep.">
        <title>Orb-weaving spider Araneus ventricosus genome elucidates the spidroin gene catalogue.</title>
        <authorList>
            <person name="Kono N."/>
            <person name="Nakamura H."/>
            <person name="Ohtoshi R."/>
            <person name="Moran D.A.P."/>
            <person name="Shinohara A."/>
            <person name="Yoshida Y."/>
            <person name="Fujiwara M."/>
            <person name="Mori M."/>
            <person name="Tomita M."/>
            <person name="Arakawa K."/>
        </authorList>
    </citation>
    <scope>NUCLEOTIDE SEQUENCE [LARGE SCALE GENOMIC DNA]</scope>
</reference>
<accession>A0A4Y2KGT8</accession>
<comment type="caution">
    <text evidence="1">The sequence shown here is derived from an EMBL/GenBank/DDBJ whole genome shotgun (WGS) entry which is preliminary data.</text>
</comment>
<protein>
    <submittedName>
        <fullName evidence="1">Uncharacterized protein</fullName>
    </submittedName>
</protein>
<dbReference type="EMBL" id="BGPR01004589">
    <property type="protein sequence ID" value="GBN01162.1"/>
    <property type="molecule type" value="Genomic_DNA"/>
</dbReference>
<dbReference type="Proteomes" id="UP000499080">
    <property type="component" value="Unassembled WGS sequence"/>
</dbReference>